<protein>
    <recommendedName>
        <fullName evidence="1">DNA-directed RNA polymerase subunit Rpo4</fullName>
        <ecNumber evidence="1">2.7.7.6</ecNumber>
    </recommendedName>
    <alternativeName>
        <fullName evidence="1">DNA-directed RNA polymerase subunit F</fullName>
    </alternativeName>
</protein>
<name>A0A9Y1FKE9_9ARCH</name>
<dbReference type="PIRSF" id="PIRSF005053">
    <property type="entry name" value="RNA_pol_F_arch"/>
    <property type="match status" value="1"/>
</dbReference>
<dbReference type="Gene3D" id="1.10.150.80">
    <property type="entry name" value="HRDC domain"/>
    <property type="match status" value="1"/>
</dbReference>
<keyword evidence="1" id="KW-0548">Nucleotidyltransferase</keyword>
<dbReference type="Gene3D" id="6.10.140.10">
    <property type="match status" value="1"/>
</dbReference>
<organism evidence="2">
    <name type="scientific">Candidatus Heimdallarchaeum aukensis</name>
    <dbReference type="NCBI Taxonomy" id="2876573"/>
    <lineage>
        <taxon>Archaea</taxon>
        <taxon>Promethearchaeati</taxon>
        <taxon>Candidatus Heimdallarchaeota</taxon>
        <taxon>Candidatus Heimdallarchaeia (ex Rinke et al. 2021) (nom. nud.)</taxon>
        <taxon>Candidatus Heimdallarchaeales</taxon>
        <taxon>Candidatus Heimdallarchaeaceae</taxon>
        <taxon>Candidatus Heimdallarchaeum</taxon>
    </lineage>
</organism>
<dbReference type="InterPro" id="IPR044876">
    <property type="entry name" value="HRDC_dom_sf"/>
</dbReference>
<dbReference type="Proteomes" id="UP001201020">
    <property type="component" value="Chromosome"/>
</dbReference>
<comment type="subunit">
    <text evidence="1">Part of the RNA polymerase complex. Forms a stalk with Rpo7 that extends from the main structure.</text>
</comment>
<dbReference type="AlphaFoldDB" id="A0A9Y1FKE9"/>
<dbReference type="SUPFAM" id="SSF47819">
    <property type="entry name" value="HRDC-like"/>
    <property type="match status" value="1"/>
</dbReference>
<accession>A0A9Y1FKE9</accession>
<dbReference type="HAMAP" id="MF_00864">
    <property type="entry name" value="RNApol_arch_Rpo4"/>
    <property type="match status" value="1"/>
</dbReference>
<comment type="function">
    <text evidence="1">DNA-dependent RNA polymerase (RNAP) catalyzes the transcription of DNA into RNA using the four ribonucleoside triphosphates as substrates. This subunit is less well bound than the others.</text>
</comment>
<comment type="subcellular location">
    <subcellularLocation>
        <location evidence="1">Cytoplasm</location>
    </subcellularLocation>
</comment>
<dbReference type="EMBL" id="CP084166">
    <property type="protein sequence ID" value="UJG39794.1"/>
    <property type="molecule type" value="Genomic_DNA"/>
</dbReference>
<dbReference type="GO" id="GO:0000166">
    <property type="term" value="F:nucleotide binding"/>
    <property type="evidence" value="ECO:0007669"/>
    <property type="project" value="InterPro"/>
</dbReference>
<dbReference type="GO" id="GO:0006352">
    <property type="term" value="P:DNA-templated transcription initiation"/>
    <property type="evidence" value="ECO:0007669"/>
    <property type="project" value="InterPro"/>
</dbReference>
<dbReference type="GO" id="GO:0005737">
    <property type="term" value="C:cytoplasm"/>
    <property type="evidence" value="ECO:0007669"/>
    <property type="project" value="UniProtKB-SubCell"/>
</dbReference>
<evidence type="ECO:0000256" key="1">
    <source>
        <dbReference type="HAMAP-Rule" id="MF_00864"/>
    </source>
</evidence>
<dbReference type="EC" id="2.7.7.6" evidence="1"/>
<reference evidence="2" key="1">
    <citation type="journal article" date="2022" name="Nat. Microbiol.">
        <title>Unique mobile elements and scalable gene flow at the prokaryote-eukaryote boundary revealed by circularized Asgard archaea genomes.</title>
        <authorList>
            <person name="Wu F."/>
            <person name="Speth D.R."/>
            <person name="Philosof A."/>
            <person name="Cremiere A."/>
            <person name="Narayanan A."/>
            <person name="Barco R.A."/>
            <person name="Connon S.A."/>
            <person name="Amend J.P."/>
            <person name="Antoshechkin I.A."/>
            <person name="Orphan V.J."/>
        </authorList>
    </citation>
    <scope>NUCLEOTIDE SEQUENCE</scope>
    <source>
        <strain evidence="2">PM71</strain>
    </source>
</reference>
<proteinExistence type="inferred from homology"/>
<comment type="catalytic activity">
    <reaction evidence="1">
        <text>RNA(n) + a ribonucleoside 5'-triphosphate = RNA(n+1) + diphosphate</text>
        <dbReference type="Rhea" id="RHEA:21248"/>
        <dbReference type="Rhea" id="RHEA-COMP:14527"/>
        <dbReference type="Rhea" id="RHEA-COMP:17342"/>
        <dbReference type="ChEBI" id="CHEBI:33019"/>
        <dbReference type="ChEBI" id="CHEBI:61557"/>
        <dbReference type="ChEBI" id="CHEBI:140395"/>
        <dbReference type="EC" id="2.7.7.6"/>
    </reaction>
</comment>
<keyword evidence="1" id="KW-0804">Transcription</keyword>
<keyword evidence="1" id="KW-0963">Cytoplasm</keyword>
<keyword evidence="1" id="KW-0808">Transferase</keyword>
<dbReference type="PANTHER" id="PTHR39646">
    <property type="entry name" value="RNA POLYMERASE RPB4"/>
    <property type="match status" value="1"/>
</dbReference>
<dbReference type="InterPro" id="IPR005574">
    <property type="entry name" value="Rpb4/RPC9"/>
</dbReference>
<gene>
    <name evidence="1" type="primary">rpo4</name>
    <name evidence="1" type="synonym">rpoF</name>
    <name evidence="2" type="ORF">K9W45_07975</name>
</gene>
<dbReference type="PANTHER" id="PTHR39646:SF1">
    <property type="entry name" value="DNA-DIRECTED RNA POLYMERASE SUBUNIT RPO4"/>
    <property type="match status" value="1"/>
</dbReference>
<comment type="similarity">
    <text evidence="1">Belongs to the eukaryotic RPB4 RNA polymerase subunit family.</text>
</comment>
<dbReference type="GO" id="GO:0003899">
    <property type="term" value="F:DNA-directed RNA polymerase activity"/>
    <property type="evidence" value="ECO:0007669"/>
    <property type="project" value="UniProtKB-UniRule"/>
</dbReference>
<evidence type="ECO:0000313" key="2">
    <source>
        <dbReference type="EMBL" id="UJG39794.1"/>
    </source>
</evidence>
<dbReference type="InterPro" id="IPR010997">
    <property type="entry name" value="HRDC-like_sf"/>
</dbReference>
<dbReference type="GO" id="GO:0000428">
    <property type="term" value="C:DNA-directed RNA polymerase complex"/>
    <property type="evidence" value="ECO:0007669"/>
    <property type="project" value="UniProtKB-KW"/>
</dbReference>
<keyword evidence="1" id="KW-0240">DNA-directed RNA polymerase</keyword>
<dbReference type="InterPro" id="IPR010924">
    <property type="entry name" value="Rpo4"/>
</dbReference>
<dbReference type="Pfam" id="PF03874">
    <property type="entry name" value="RNA_pol_Rpb4"/>
    <property type="match status" value="1"/>
</dbReference>
<sequence>MPKNVLSKRPLTITEAMEILQKRSEEDELSYWQRVAYEHAMQHARVDSGDSRKIVETLMNEFEITELSAFSIANVLPTRPEELKDLLQKEPKILTDSEIKAIFDFLRPFVQKYLGE</sequence>